<accession>A0A8J3ZPQ6</accession>
<feature type="domain" description="HTH tetR-type" evidence="5">
    <location>
        <begin position="16"/>
        <end position="76"/>
    </location>
</feature>
<gene>
    <name evidence="6" type="ORF">Voc01_017190</name>
</gene>
<dbReference type="Gene3D" id="1.10.10.60">
    <property type="entry name" value="Homeodomain-like"/>
    <property type="match status" value="1"/>
</dbReference>
<evidence type="ECO:0000256" key="2">
    <source>
        <dbReference type="ARBA" id="ARBA00023125"/>
    </source>
</evidence>
<dbReference type="PANTHER" id="PTHR30055">
    <property type="entry name" value="HTH-TYPE TRANSCRIPTIONAL REGULATOR RUTR"/>
    <property type="match status" value="1"/>
</dbReference>
<proteinExistence type="predicted"/>
<keyword evidence="7" id="KW-1185">Reference proteome</keyword>
<feature type="DNA-binding region" description="H-T-H motif" evidence="4">
    <location>
        <begin position="39"/>
        <end position="58"/>
    </location>
</feature>
<keyword evidence="2 4" id="KW-0238">DNA-binding</keyword>
<dbReference type="InterPro" id="IPR001647">
    <property type="entry name" value="HTH_TetR"/>
</dbReference>
<dbReference type="Pfam" id="PF00440">
    <property type="entry name" value="TetR_N"/>
    <property type="match status" value="1"/>
</dbReference>
<evidence type="ECO:0000313" key="7">
    <source>
        <dbReference type="Proteomes" id="UP000635606"/>
    </source>
</evidence>
<dbReference type="InterPro" id="IPR036271">
    <property type="entry name" value="Tet_transcr_reg_TetR-rel_C_sf"/>
</dbReference>
<dbReference type="InterPro" id="IPR050109">
    <property type="entry name" value="HTH-type_TetR-like_transc_reg"/>
</dbReference>
<evidence type="ECO:0000256" key="3">
    <source>
        <dbReference type="ARBA" id="ARBA00023163"/>
    </source>
</evidence>
<dbReference type="GO" id="GO:0000976">
    <property type="term" value="F:transcription cis-regulatory region binding"/>
    <property type="evidence" value="ECO:0007669"/>
    <property type="project" value="TreeGrafter"/>
</dbReference>
<keyword evidence="3" id="KW-0804">Transcription</keyword>
<protein>
    <recommendedName>
        <fullName evidence="5">HTH tetR-type domain-containing protein</fullName>
    </recommendedName>
</protein>
<evidence type="ECO:0000256" key="4">
    <source>
        <dbReference type="PROSITE-ProRule" id="PRU00335"/>
    </source>
</evidence>
<name>A0A8J3ZPQ6_9ACTN</name>
<dbReference type="GO" id="GO:0003700">
    <property type="term" value="F:DNA-binding transcription factor activity"/>
    <property type="evidence" value="ECO:0007669"/>
    <property type="project" value="TreeGrafter"/>
</dbReference>
<dbReference type="Proteomes" id="UP000635606">
    <property type="component" value="Unassembled WGS sequence"/>
</dbReference>
<dbReference type="EMBL" id="BOPH01000021">
    <property type="protein sequence ID" value="GIJ66802.1"/>
    <property type="molecule type" value="Genomic_DNA"/>
</dbReference>
<dbReference type="SUPFAM" id="SSF46689">
    <property type="entry name" value="Homeodomain-like"/>
    <property type="match status" value="1"/>
</dbReference>
<dbReference type="Gene3D" id="1.10.357.10">
    <property type="entry name" value="Tetracycline Repressor, domain 2"/>
    <property type="match status" value="1"/>
</dbReference>
<dbReference type="AlphaFoldDB" id="A0A8J3ZPQ6"/>
<evidence type="ECO:0000313" key="6">
    <source>
        <dbReference type="EMBL" id="GIJ66802.1"/>
    </source>
</evidence>
<comment type="caution">
    <text evidence="6">The sequence shown here is derived from an EMBL/GenBank/DDBJ whole genome shotgun (WGS) entry which is preliminary data.</text>
</comment>
<dbReference type="PROSITE" id="PS50977">
    <property type="entry name" value="HTH_TETR_2"/>
    <property type="match status" value="1"/>
</dbReference>
<dbReference type="PANTHER" id="PTHR30055:SF234">
    <property type="entry name" value="HTH-TYPE TRANSCRIPTIONAL REGULATOR BETI"/>
    <property type="match status" value="1"/>
</dbReference>
<evidence type="ECO:0000256" key="1">
    <source>
        <dbReference type="ARBA" id="ARBA00023015"/>
    </source>
</evidence>
<sequence length="204" mass="22133">MATRKYEQKLRAESAAETRARILDAVYARVRAAPTRPVGLEEIARAARVARSTVYQAFGSRAGLFDALAQDVLYRGGFERVTAAVAHPDAREHLRQAIRAGMEVYGAYRDVHRVLFSTSALDPEATAGAMRRADDGRAGGMEYLAGRLHAQGELRPGLAESEAAHILFVLTGFDSFDALYTGRGLPVDDVARLIVTAAENAVCR</sequence>
<organism evidence="6 7">
    <name type="scientific">Virgisporangium ochraceum</name>
    <dbReference type="NCBI Taxonomy" id="65505"/>
    <lineage>
        <taxon>Bacteria</taxon>
        <taxon>Bacillati</taxon>
        <taxon>Actinomycetota</taxon>
        <taxon>Actinomycetes</taxon>
        <taxon>Micromonosporales</taxon>
        <taxon>Micromonosporaceae</taxon>
        <taxon>Virgisporangium</taxon>
    </lineage>
</organism>
<evidence type="ECO:0000259" key="5">
    <source>
        <dbReference type="PROSITE" id="PS50977"/>
    </source>
</evidence>
<dbReference type="InterPro" id="IPR009057">
    <property type="entry name" value="Homeodomain-like_sf"/>
</dbReference>
<reference evidence="6" key="1">
    <citation type="submission" date="2021-01" db="EMBL/GenBank/DDBJ databases">
        <title>Whole genome shotgun sequence of Virgisporangium ochraceum NBRC 16418.</title>
        <authorList>
            <person name="Komaki H."/>
            <person name="Tamura T."/>
        </authorList>
    </citation>
    <scope>NUCLEOTIDE SEQUENCE</scope>
    <source>
        <strain evidence="6">NBRC 16418</strain>
    </source>
</reference>
<dbReference type="SUPFAM" id="SSF48498">
    <property type="entry name" value="Tetracyclin repressor-like, C-terminal domain"/>
    <property type="match status" value="1"/>
</dbReference>
<keyword evidence="1" id="KW-0805">Transcription regulation</keyword>
<dbReference type="RefSeq" id="WP_203926776.1">
    <property type="nucleotide sequence ID" value="NZ_BOPH01000021.1"/>
</dbReference>